<keyword evidence="6 13" id="KW-0064">Aspartyl protease</keyword>
<proteinExistence type="inferred from homology"/>
<name>A0A7I4YWE2_HAECO</name>
<evidence type="ECO:0000256" key="8">
    <source>
        <dbReference type="ARBA" id="ARBA00023145"/>
    </source>
</evidence>
<evidence type="ECO:0000256" key="3">
    <source>
        <dbReference type="ARBA" id="ARBA00022525"/>
    </source>
</evidence>
<comment type="subcellular location">
    <subcellularLocation>
        <location evidence="1">Secreted</location>
    </subcellularLocation>
</comment>
<dbReference type="InterPro" id="IPR001461">
    <property type="entry name" value="Aspartic_peptidase_A1"/>
</dbReference>
<dbReference type="GO" id="GO:0004190">
    <property type="term" value="F:aspartic-type endopeptidase activity"/>
    <property type="evidence" value="ECO:0007669"/>
    <property type="project" value="UniProtKB-KW"/>
</dbReference>
<evidence type="ECO:0000313" key="16">
    <source>
        <dbReference type="Proteomes" id="UP000025227"/>
    </source>
</evidence>
<dbReference type="Pfam" id="PF07966">
    <property type="entry name" value="A1_Propeptide"/>
    <property type="match status" value="1"/>
</dbReference>
<feature type="active site" evidence="11">
    <location>
        <position position="322"/>
    </location>
</feature>
<keyword evidence="9 12" id="KW-1015">Disulfide bond</keyword>
<feature type="active site" evidence="11">
    <location>
        <position position="93"/>
    </location>
</feature>
<evidence type="ECO:0000256" key="10">
    <source>
        <dbReference type="ARBA" id="ARBA00023180"/>
    </source>
</evidence>
<dbReference type="OMA" id="IANDKMV"/>
<keyword evidence="16" id="KW-1185">Reference proteome</keyword>
<keyword evidence="8" id="KW-0865">Zymogen</keyword>
<evidence type="ECO:0000256" key="5">
    <source>
        <dbReference type="ARBA" id="ARBA00022729"/>
    </source>
</evidence>
<dbReference type="FunFam" id="2.40.70.10:FF:000058">
    <property type="entry name" value="ASpartyl Protease"/>
    <property type="match status" value="1"/>
</dbReference>
<dbReference type="SUPFAM" id="SSF50630">
    <property type="entry name" value="Acid proteases"/>
    <property type="match status" value="1"/>
</dbReference>
<feature type="domain" description="Peptidase A1" evidence="15">
    <location>
        <begin position="75"/>
        <end position="428"/>
    </location>
</feature>
<feature type="signal peptide" evidence="14">
    <location>
        <begin position="1"/>
        <end position="16"/>
    </location>
</feature>
<dbReference type="PANTHER" id="PTHR47966">
    <property type="entry name" value="BETA-SITE APP-CLEAVING ENZYME, ISOFORM A-RELATED"/>
    <property type="match status" value="1"/>
</dbReference>
<dbReference type="PRINTS" id="PR00792">
    <property type="entry name" value="PEPSIN"/>
</dbReference>
<evidence type="ECO:0000256" key="4">
    <source>
        <dbReference type="ARBA" id="ARBA00022670"/>
    </source>
</evidence>
<evidence type="ECO:0000256" key="14">
    <source>
        <dbReference type="SAM" id="SignalP"/>
    </source>
</evidence>
<dbReference type="Proteomes" id="UP000025227">
    <property type="component" value="Unplaced"/>
</dbReference>
<dbReference type="InterPro" id="IPR001969">
    <property type="entry name" value="Aspartic_peptidase_AS"/>
</dbReference>
<dbReference type="PANTHER" id="PTHR47966:SF45">
    <property type="entry name" value="PEPTIDASE A1 DOMAIN-CONTAINING PROTEIN"/>
    <property type="match status" value="1"/>
</dbReference>
<organism evidence="16 17">
    <name type="scientific">Haemonchus contortus</name>
    <name type="common">Barber pole worm</name>
    <dbReference type="NCBI Taxonomy" id="6289"/>
    <lineage>
        <taxon>Eukaryota</taxon>
        <taxon>Metazoa</taxon>
        <taxon>Ecdysozoa</taxon>
        <taxon>Nematoda</taxon>
        <taxon>Chromadorea</taxon>
        <taxon>Rhabditida</taxon>
        <taxon>Rhabditina</taxon>
        <taxon>Rhabditomorpha</taxon>
        <taxon>Strongyloidea</taxon>
        <taxon>Trichostrongylidae</taxon>
        <taxon>Haemonchus</taxon>
    </lineage>
</organism>
<dbReference type="InterPro" id="IPR033121">
    <property type="entry name" value="PEPTIDASE_A1"/>
</dbReference>
<dbReference type="PROSITE" id="PS00141">
    <property type="entry name" value="ASP_PROTEASE"/>
    <property type="match status" value="1"/>
</dbReference>
<evidence type="ECO:0000256" key="1">
    <source>
        <dbReference type="ARBA" id="ARBA00004613"/>
    </source>
</evidence>
<evidence type="ECO:0000256" key="2">
    <source>
        <dbReference type="ARBA" id="ARBA00007447"/>
    </source>
</evidence>
<keyword evidence="5 14" id="KW-0732">Signal</keyword>
<dbReference type="GO" id="GO:0006508">
    <property type="term" value="P:proteolysis"/>
    <property type="evidence" value="ECO:0007669"/>
    <property type="project" value="UniProtKB-KW"/>
</dbReference>
<evidence type="ECO:0000256" key="11">
    <source>
        <dbReference type="PIRSR" id="PIRSR601461-1"/>
    </source>
</evidence>
<dbReference type="GO" id="GO:0005764">
    <property type="term" value="C:lysosome"/>
    <property type="evidence" value="ECO:0007669"/>
    <property type="project" value="TreeGrafter"/>
</dbReference>
<dbReference type="GO" id="GO:0005576">
    <property type="term" value="C:extracellular region"/>
    <property type="evidence" value="ECO:0007669"/>
    <property type="project" value="UniProtKB-SubCell"/>
</dbReference>
<dbReference type="PROSITE" id="PS51767">
    <property type="entry name" value="PEPTIDASE_A1"/>
    <property type="match status" value="1"/>
</dbReference>
<keyword evidence="3" id="KW-0964">Secreted</keyword>
<reference evidence="17" key="1">
    <citation type="submission" date="2020-12" db="UniProtKB">
        <authorList>
            <consortium name="WormBaseParasite"/>
        </authorList>
    </citation>
    <scope>IDENTIFICATION</scope>
    <source>
        <strain evidence="17">MHco3</strain>
    </source>
</reference>
<dbReference type="AlphaFoldDB" id="A0A7I4YWE2"/>
<evidence type="ECO:0000256" key="13">
    <source>
        <dbReference type="RuleBase" id="RU000454"/>
    </source>
</evidence>
<dbReference type="InterPro" id="IPR034164">
    <property type="entry name" value="Pepsin-like_dom"/>
</dbReference>
<dbReference type="InterPro" id="IPR012848">
    <property type="entry name" value="Aspartic_peptidase_N"/>
</dbReference>
<keyword evidence="7 13" id="KW-0378">Hydrolase</keyword>
<evidence type="ECO:0000259" key="15">
    <source>
        <dbReference type="PROSITE" id="PS51767"/>
    </source>
</evidence>
<accession>A0A7I4YWE2</accession>
<keyword evidence="4 13" id="KW-0645">Protease</keyword>
<dbReference type="Pfam" id="PF00026">
    <property type="entry name" value="Asp"/>
    <property type="match status" value="1"/>
</dbReference>
<dbReference type="CDD" id="cd05471">
    <property type="entry name" value="pepsin_like"/>
    <property type="match status" value="1"/>
</dbReference>
<dbReference type="OrthoDB" id="5839471at2759"/>
<evidence type="ECO:0000256" key="9">
    <source>
        <dbReference type="ARBA" id="ARBA00023157"/>
    </source>
</evidence>
<feature type="chain" id="PRO_5029551193" evidence="14">
    <location>
        <begin position="17"/>
        <end position="431"/>
    </location>
</feature>
<keyword evidence="10" id="KW-0325">Glycoprotein</keyword>
<dbReference type="Gene3D" id="2.40.70.10">
    <property type="entry name" value="Acid Proteases"/>
    <property type="match status" value="2"/>
</dbReference>
<evidence type="ECO:0000256" key="7">
    <source>
        <dbReference type="ARBA" id="ARBA00022801"/>
    </source>
</evidence>
<dbReference type="InterPro" id="IPR021109">
    <property type="entry name" value="Peptidase_aspartic_dom_sf"/>
</dbReference>
<evidence type="ECO:0000256" key="12">
    <source>
        <dbReference type="PIRSR" id="PIRSR601461-2"/>
    </source>
</evidence>
<evidence type="ECO:0000313" key="17">
    <source>
        <dbReference type="WBParaSite" id="HCON_00153260-00001"/>
    </source>
</evidence>
<dbReference type="WBParaSite" id="HCON_00153260-00001">
    <property type="protein sequence ID" value="HCON_00153260-00001"/>
    <property type="gene ID" value="HCON_00153260"/>
</dbReference>
<evidence type="ECO:0000256" key="6">
    <source>
        <dbReference type="ARBA" id="ARBA00022750"/>
    </source>
</evidence>
<sequence>MRFMLYLLLLVSYVVAGSIYQTPLVKIESMRMEMIRKGTWAEFVKKKNAMRASLVSNANQTVFPHPIYDYQDTEYLAKITIGTPGQSFHVVLDTGSANLWIPDNICVNGRRGACRITTCDRGLVCEVLCHDKSCCEDDVDNPDEDNPCKGKSGFDSTQSTSYAKITPKKYFEIVYGTGFAKGFLGNDTVRFGEEGNNKTLVVPGTVFGQAVQIGDPFANNPINGILGLGFRGLAQAGVTPPLQRAIDLKLVDPIFTVYMKQLGAKAKGQDGGAFTYGGLDSVNCGQEIAYVDLTRPLYWQFKMEAFSAGYLSIRKGWEVISDTGTSFMGVPTAIADLVADSYGGQYDEMFEIYTVDCNATVTFEMTIGGKQYKIERKNLVLEEDKDSCMIAMTPLSSVGFGPQWILGAPFIRQYCNIHDMRNNTIGFAEPK</sequence>
<feature type="disulfide bond" evidence="12">
    <location>
        <begin position="106"/>
        <end position="148"/>
    </location>
</feature>
<comment type="similarity">
    <text evidence="2 13">Belongs to the peptidase A1 family.</text>
</comment>
<protein>
    <submittedName>
        <fullName evidence="17">Pepsinogen</fullName>
    </submittedName>
</protein>